<sequence length="316" mass="36017">MHRIEDSYLNVNGLRYHLVSCGSGPLVLLTHGFPESWYSWRHQLPALAKAGFKAVALDMPGYGDTDKPDAVERYSQVALSDDIADIATQLDYETFVCVGHDWGAPTAWHTTLRFPERVRAVAAMSVPYGGRSARPPTEGFKRLFADKFYYILYFQLPGVAEAELESDIPRFLRSFWWPVSAEGNGTFAREDQPHDAQLFQAMPDPGQLPEFMTETEANHYIQAFTQHGLRGPLNYYRNIDRNWALSNNYGNNTITQPALFLYGDRDPVPMVGGELERMKHIVPGVEIQKLEKCGHWIQQEKPEEVNSRLIHFLKQL</sequence>
<dbReference type="Proteomes" id="UP000787472">
    <property type="component" value="Unassembled WGS sequence"/>
</dbReference>
<dbReference type="RefSeq" id="WP_167184415.1">
    <property type="nucleotide sequence ID" value="NZ_JAAONZ010000004.1"/>
</dbReference>
<dbReference type="InterPro" id="IPR000073">
    <property type="entry name" value="AB_hydrolase_1"/>
</dbReference>
<keyword evidence="1 3" id="KW-0378">Hydrolase</keyword>
<reference evidence="3" key="1">
    <citation type="submission" date="2020-03" db="EMBL/GenBank/DDBJ databases">
        <authorList>
            <person name="Guo F."/>
        </authorList>
    </citation>
    <scope>NUCLEOTIDE SEQUENCE</scope>
    <source>
        <strain evidence="3">JCM 30134</strain>
    </source>
</reference>
<dbReference type="EMBL" id="JAAONZ010000004">
    <property type="protein sequence ID" value="NHO65469.1"/>
    <property type="molecule type" value="Genomic_DNA"/>
</dbReference>
<dbReference type="Pfam" id="PF00561">
    <property type="entry name" value="Abhydrolase_1"/>
    <property type="match status" value="1"/>
</dbReference>
<evidence type="ECO:0000313" key="3">
    <source>
        <dbReference type="EMBL" id="NHO65469.1"/>
    </source>
</evidence>
<feature type="domain" description="AB hydrolase-1" evidence="2">
    <location>
        <begin position="25"/>
        <end position="302"/>
    </location>
</feature>
<keyword evidence="4" id="KW-1185">Reference proteome</keyword>
<protein>
    <submittedName>
        <fullName evidence="3">Alpha/beta hydrolase</fullName>
    </submittedName>
</protein>
<accession>A0A9E5MJQ0</accession>
<dbReference type="AlphaFoldDB" id="A0A9E5MJQ0"/>
<organism evidence="3 4">
    <name type="scientific">Pseudomaricurvus hydrocarbonicus</name>
    <dbReference type="NCBI Taxonomy" id="1470433"/>
    <lineage>
        <taxon>Bacteria</taxon>
        <taxon>Pseudomonadati</taxon>
        <taxon>Pseudomonadota</taxon>
        <taxon>Gammaproteobacteria</taxon>
        <taxon>Cellvibrionales</taxon>
        <taxon>Cellvibrionaceae</taxon>
        <taxon>Pseudomaricurvus</taxon>
    </lineage>
</organism>
<evidence type="ECO:0000256" key="1">
    <source>
        <dbReference type="ARBA" id="ARBA00022801"/>
    </source>
</evidence>
<dbReference type="InterPro" id="IPR000639">
    <property type="entry name" value="Epox_hydrolase-like"/>
</dbReference>
<dbReference type="PRINTS" id="PR00412">
    <property type="entry name" value="EPOXHYDRLASE"/>
</dbReference>
<dbReference type="SUPFAM" id="SSF53474">
    <property type="entry name" value="alpha/beta-Hydrolases"/>
    <property type="match status" value="1"/>
</dbReference>
<dbReference type="InterPro" id="IPR029058">
    <property type="entry name" value="AB_hydrolase_fold"/>
</dbReference>
<dbReference type="Gene3D" id="3.40.50.1820">
    <property type="entry name" value="alpha/beta hydrolase"/>
    <property type="match status" value="1"/>
</dbReference>
<dbReference type="GO" id="GO:0016787">
    <property type="term" value="F:hydrolase activity"/>
    <property type="evidence" value="ECO:0007669"/>
    <property type="project" value="UniProtKB-KW"/>
</dbReference>
<proteinExistence type="predicted"/>
<evidence type="ECO:0000259" key="2">
    <source>
        <dbReference type="Pfam" id="PF00561"/>
    </source>
</evidence>
<dbReference type="PRINTS" id="PR00111">
    <property type="entry name" value="ABHYDROLASE"/>
</dbReference>
<gene>
    <name evidence="3" type="ORF">G8770_07945</name>
</gene>
<name>A0A9E5MJQ0_9GAMM</name>
<comment type="caution">
    <text evidence="3">The sequence shown here is derived from an EMBL/GenBank/DDBJ whole genome shotgun (WGS) entry which is preliminary data.</text>
</comment>
<dbReference type="PANTHER" id="PTHR43329">
    <property type="entry name" value="EPOXIDE HYDROLASE"/>
    <property type="match status" value="1"/>
</dbReference>
<evidence type="ECO:0000313" key="4">
    <source>
        <dbReference type="Proteomes" id="UP000787472"/>
    </source>
</evidence>